<evidence type="ECO:0000313" key="2">
    <source>
        <dbReference type="EMBL" id="WYY07232.1"/>
    </source>
</evidence>
<dbReference type="InterPro" id="IPR024344">
    <property type="entry name" value="MDMPI_metal-binding"/>
</dbReference>
<dbReference type="Pfam" id="PF11716">
    <property type="entry name" value="MDMPI_N"/>
    <property type="match status" value="1"/>
</dbReference>
<dbReference type="EMBL" id="CP136137">
    <property type="protein sequence ID" value="WYY07232.1"/>
    <property type="molecule type" value="Genomic_DNA"/>
</dbReference>
<dbReference type="RefSeq" id="WP_066167910.1">
    <property type="nucleotide sequence ID" value="NZ_CP136137.1"/>
</dbReference>
<sequence length="197" mass="21472">MTDTELWRLVDDQRARTAEMFASLARHQWAAPSLCDGWTVREVGAHLTLQSMGLGRTLRVALRHPGTINRVIDASSRSAAARLTTDEIVERLRRLVGVHRPNAFTSVDEALVDAVVHTLDVTEPLGIDAATSDAAVHAVLDRLAGYHRTGRTAVFRPVATDDRRFVASDLSWSWGSGSTVEAPGTTLLLVLSGRRPS</sequence>
<dbReference type="InterPro" id="IPR017517">
    <property type="entry name" value="Maleyloyr_isom"/>
</dbReference>
<dbReference type="Proteomes" id="UP001479933">
    <property type="component" value="Chromosome"/>
</dbReference>
<dbReference type="InterPro" id="IPR034660">
    <property type="entry name" value="DinB/YfiT-like"/>
</dbReference>
<reference evidence="2 3" key="1">
    <citation type="journal article" date="2023" name="Virus Evol.">
        <title>Computational host range prediction-The good, the bad, and the ugly.</title>
        <authorList>
            <person name="Howell A.A."/>
            <person name="Versoza C.J."/>
            <person name="Pfeifer S.P."/>
        </authorList>
    </citation>
    <scope>NUCLEOTIDE SEQUENCE [LARGE SCALE GENOMIC DNA]</scope>
    <source>
        <strain evidence="2 3">1610/1b</strain>
    </source>
</reference>
<evidence type="ECO:0000259" key="1">
    <source>
        <dbReference type="Pfam" id="PF11716"/>
    </source>
</evidence>
<accession>A0ABZ2U0X6</accession>
<name>A0ABZ2U0X6_9ACTN</name>
<evidence type="ECO:0000313" key="3">
    <source>
        <dbReference type="Proteomes" id="UP001479933"/>
    </source>
</evidence>
<keyword evidence="2" id="KW-0413">Isomerase</keyword>
<organism evidence="2 3">
    <name type="scientific">Gordonia hydrophobica</name>
    <dbReference type="NCBI Taxonomy" id="40516"/>
    <lineage>
        <taxon>Bacteria</taxon>
        <taxon>Bacillati</taxon>
        <taxon>Actinomycetota</taxon>
        <taxon>Actinomycetes</taxon>
        <taxon>Mycobacteriales</taxon>
        <taxon>Gordoniaceae</taxon>
        <taxon>Gordonia</taxon>
    </lineage>
</organism>
<dbReference type="NCBIfam" id="TIGR03083">
    <property type="entry name" value="maleylpyruvate isomerase family mycothiol-dependent enzyme"/>
    <property type="match status" value="1"/>
</dbReference>
<protein>
    <submittedName>
        <fullName evidence="2">Maleylpyruvate isomerase family mycothiol-dependent enzyme</fullName>
    </submittedName>
</protein>
<dbReference type="SUPFAM" id="SSF109854">
    <property type="entry name" value="DinB/YfiT-like putative metalloenzymes"/>
    <property type="match status" value="1"/>
</dbReference>
<proteinExistence type="predicted"/>
<keyword evidence="3" id="KW-1185">Reference proteome</keyword>
<dbReference type="Gene3D" id="1.20.120.450">
    <property type="entry name" value="dinb family like domain"/>
    <property type="match status" value="1"/>
</dbReference>
<dbReference type="GO" id="GO:0016853">
    <property type="term" value="F:isomerase activity"/>
    <property type="evidence" value="ECO:0007669"/>
    <property type="project" value="UniProtKB-KW"/>
</dbReference>
<gene>
    <name evidence="2" type="ORF">RVF87_19885</name>
</gene>
<feature type="domain" description="Mycothiol-dependent maleylpyruvate isomerase metal-binding" evidence="1">
    <location>
        <begin position="11"/>
        <end position="139"/>
    </location>
</feature>